<name>U3CR01_9VIBR</name>
<keyword evidence="1 5" id="KW-0004">4Fe-4S</keyword>
<reference evidence="8 9" key="1">
    <citation type="submission" date="2013-09" db="EMBL/GenBank/DDBJ databases">
        <title>Whole genome shotgun sequence of Vibrio ezurae NBRC 102218.</title>
        <authorList>
            <person name="Yoshida I."/>
            <person name="Hosoyama A."/>
            <person name="Numata M."/>
            <person name="Hashimoto M."/>
            <person name="Hosoyama Y."/>
            <person name="Tsuchikane K."/>
            <person name="Noguchi M."/>
            <person name="Hirakata S."/>
            <person name="Ichikawa N."/>
            <person name="Ohji S."/>
            <person name="Yamazoe A."/>
            <person name="Fujita N."/>
        </authorList>
    </citation>
    <scope>NUCLEOTIDE SEQUENCE [LARGE SCALE GENOMIC DNA]</scope>
    <source>
        <strain evidence="8 9">NBRC 102218</strain>
    </source>
</reference>
<dbReference type="HAMAP" id="MF_01637">
    <property type="entry name" value="Fe_S_biogen_NfuA"/>
    <property type="match status" value="1"/>
</dbReference>
<evidence type="ECO:0000259" key="7">
    <source>
        <dbReference type="Pfam" id="PF01521"/>
    </source>
</evidence>
<dbReference type="NCBIfam" id="NF008392">
    <property type="entry name" value="PRK11190.1"/>
    <property type="match status" value="1"/>
</dbReference>
<evidence type="ECO:0000256" key="3">
    <source>
        <dbReference type="ARBA" id="ARBA00023004"/>
    </source>
</evidence>
<feature type="domain" description="Core" evidence="7">
    <location>
        <begin position="28"/>
        <end position="125"/>
    </location>
</feature>
<feature type="domain" description="NIF system FeS cluster assembly NifU C-terminal" evidence="6">
    <location>
        <begin position="137"/>
        <end position="199"/>
    </location>
</feature>
<feature type="binding site" evidence="5">
    <location>
        <position position="175"/>
    </location>
    <ligand>
        <name>[4Fe-4S] cluster</name>
        <dbReference type="ChEBI" id="CHEBI:49883"/>
    </ligand>
</feature>
<comment type="caution">
    <text evidence="8">The sequence shown here is derived from an EMBL/GenBank/DDBJ whole genome shotgun (WGS) entry which is preliminary data.</text>
</comment>
<comment type="similarity">
    <text evidence="5">Belongs to the NfuA family.</text>
</comment>
<dbReference type="Gene3D" id="3.30.300.130">
    <property type="entry name" value="Fe-S cluster assembly (FSCA)"/>
    <property type="match status" value="1"/>
</dbReference>
<dbReference type="GO" id="GO:0051604">
    <property type="term" value="P:protein maturation"/>
    <property type="evidence" value="ECO:0007669"/>
    <property type="project" value="UniProtKB-UniRule"/>
</dbReference>
<dbReference type="InterPro" id="IPR000361">
    <property type="entry name" value="ATAP_core_dom"/>
</dbReference>
<dbReference type="Pfam" id="PF01106">
    <property type="entry name" value="NifU"/>
    <property type="match status" value="1"/>
</dbReference>
<sequence>MFEKKAEQSRIWIITYRITQVFIVSNTIIITESAQSHFANLLSQQAEGTNIRVFVVNPGTQSAECGVSYCPPEAVEATDTELSFEAFSAYVDELSLPFLEDAEIDYVTDKMGSQLTLKAPNAKMRKVADDAPLLERVEYVIQTQVNPQLASHGGHLSLVKITDDGVALVQFGGGCNGCSMVDVTLKDGIEKQLLEEFSGELVAVKDATEHEQGEHSYYQ</sequence>
<dbReference type="SUPFAM" id="SSF117916">
    <property type="entry name" value="Fe-S cluster assembly (FSCA) domain-like"/>
    <property type="match status" value="1"/>
</dbReference>
<dbReference type="PANTHER" id="PTHR11178">
    <property type="entry name" value="IRON-SULFUR CLUSTER SCAFFOLD PROTEIN NFU-RELATED"/>
    <property type="match status" value="1"/>
</dbReference>
<dbReference type="eggNOG" id="COG0694">
    <property type="taxonomic scope" value="Bacteria"/>
</dbReference>
<evidence type="ECO:0000256" key="1">
    <source>
        <dbReference type="ARBA" id="ARBA00022485"/>
    </source>
</evidence>
<dbReference type="Gene3D" id="2.60.300.12">
    <property type="entry name" value="HesB-like domain"/>
    <property type="match status" value="1"/>
</dbReference>
<dbReference type="AlphaFoldDB" id="U3CR01"/>
<evidence type="ECO:0000256" key="5">
    <source>
        <dbReference type="HAMAP-Rule" id="MF_01637"/>
    </source>
</evidence>
<protein>
    <recommendedName>
        <fullName evidence="5">Fe/S biogenesis protein NfuA</fullName>
    </recommendedName>
</protein>
<gene>
    <name evidence="5 8" type="primary">nfuA</name>
    <name evidence="8" type="ORF">VEZ01S_37_00930</name>
</gene>
<dbReference type="STRING" id="1219080.VEZ01S_37_00930"/>
<dbReference type="GO" id="GO:0005506">
    <property type="term" value="F:iron ion binding"/>
    <property type="evidence" value="ECO:0007669"/>
    <property type="project" value="InterPro"/>
</dbReference>
<evidence type="ECO:0000313" key="9">
    <source>
        <dbReference type="Proteomes" id="UP000016562"/>
    </source>
</evidence>
<accession>U3CR01</accession>
<proteinExistence type="inferred from homology"/>
<dbReference type="InterPro" id="IPR017726">
    <property type="entry name" value="Fe/S_biogenesis_protein_NfuA"/>
</dbReference>
<dbReference type="Proteomes" id="UP000016562">
    <property type="component" value="Unassembled WGS sequence"/>
</dbReference>
<dbReference type="EMBL" id="BATM01000037">
    <property type="protein sequence ID" value="GAD80528.1"/>
    <property type="molecule type" value="Genomic_DNA"/>
</dbReference>
<evidence type="ECO:0000256" key="2">
    <source>
        <dbReference type="ARBA" id="ARBA00022723"/>
    </source>
</evidence>
<dbReference type="InterPro" id="IPR035903">
    <property type="entry name" value="HesB-like_dom_sf"/>
</dbReference>
<dbReference type="eggNOG" id="COG0316">
    <property type="taxonomic scope" value="Bacteria"/>
</dbReference>
<dbReference type="InterPro" id="IPR034904">
    <property type="entry name" value="FSCA_dom_sf"/>
</dbReference>
<dbReference type="SUPFAM" id="SSF89360">
    <property type="entry name" value="HesB-like domain"/>
    <property type="match status" value="1"/>
</dbReference>
<keyword evidence="3 5" id="KW-0408">Iron</keyword>
<comment type="function">
    <text evidence="5">Involved in iron-sulfur cluster biogenesis. Binds a 4Fe-4S cluster, can transfer this cluster to apoproteins, and thereby intervenes in the maturation of Fe/S proteins. Could also act as a scaffold/chaperone for damaged Fe/S proteins.</text>
</comment>
<organism evidence="8 9">
    <name type="scientific">Vibrio ezurae NBRC 102218</name>
    <dbReference type="NCBI Taxonomy" id="1219080"/>
    <lineage>
        <taxon>Bacteria</taxon>
        <taxon>Pseudomonadati</taxon>
        <taxon>Pseudomonadota</taxon>
        <taxon>Gammaproteobacteria</taxon>
        <taxon>Vibrionales</taxon>
        <taxon>Vibrionaceae</taxon>
        <taxon>Vibrio</taxon>
    </lineage>
</organism>
<comment type="subunit">
    <text evidence="5">Homodimer.</text>
</comment>
<keyword evidence="4 5" id="KW-0411">Iron-sulfur</keyword>
<keyword evidence="2 5" id="KW-0479">Metal-binding</keyword>
<dbReference type="NCBIfam" id="TIGR03341">
    <property type="entry name" value="YhgI_GntY"/>
    <property type="match status" value="1"/>
</dbReference>
<dbReference type="GO" id="GO:0051539">
    <property type="term" value="F:4 iron, 4 sulfur cluster binding"/>
    <property type="evidence" value="ECO:0007669"/>
    <property type="project" value="UniProtKB-UniRule"/>
</dbReference>
<dbReference type="InterPro" id="IPR001075">
    <property type="entry name" value="NIF_FeS_clus_asmbl_NifU_C"/>
</dbReference>
<keyword evidence="9" id="KW-1185">Reference proteome</keyword>
<dbReference type="Pfam" id="PF01521">
    <property type="entry name" value="Fe-S_biosyn"/>
    <property type="match status" value="1"/>
</dbReference>
<feature type="binding site" evidence="5">
    <location>
        <position position="178"/>
    </location>
    <ligand>
        <name>[4Fe-4S] cluster</name>
        <dbReference type="ChEBI" id="CHEBI:49883"/>
    </ligand>
</feature>
<dbReference type="PANTHER" id="PTHR11178:SF51">
    <property type="entry name" value="FE_S BIOGENESIS PROTEIN NFUA"/>
    <property type="match status" value="1"/>
</dbReference>
<evidence type="ECO:0000313" key="8">
    <source>
        <dbReference type="EMBL" id="GAD80528.1"/>
    </source>
</evidence>
<evidence type="ECO:0000259" key="6">
    <source>
        <dbReference type="Pfam" id="PF01106"/>
    </source>
</evidence>
<dbReference type="GO" id="GO:0016226">
    <property type="term" value="P:iron-sulfur cluster assembly"/>
    <property type="evidence" value="ECO:0007669"/>
    <property type="project" value="UniProtKB-UniRule"/>
</dbReference>
<comment type="cofactor">
    <cofactor evidence="5">
        <name>[4Fe-4S] cluster</name>
        <dbReference type="ChEBI" id="CHEBI:49883"/>
    </cofactor>
    <text evidence="5">Binds 1 [4Fe-4S] cluster per subunit. The cluster is presumably bound at the interface of two monomers.</text>
</comment>
<evidence type="ECO:0000256" key="4">
    <source>
        <dbReference type="ARBA" id="ARBA00023014"/>
    </source>
</evidence>